<keyword evidence="6 7" id="KW-0472">Membrane</keyword>
<evidence type="ECO:0000256" key="6">
    <source>
        <dbReference type="ARBA" id="ARBA00023136"/>
    </source>
</evidence>
<feature type="transmembrane region" description="Helical" evidence="7">
    <location>
        <begin position="163"/>
        <end position="186"/>
    </location>
</feature>
<dbReference type="Proteomes" id="UP000613840">
    <property type="component" value="Unassembled WGS sequence"/>
</dbReference>
<dbReference type="InterPro" id="IPR036640">
    <property type="entry name" value="ABC1_TM_sf"/>
</dbReference>
<keyword evidence="4" id="KW-0067">ATP-binding</keyword>
<evidence type="ECO:0000256" key="5">
    <source>
        <dbReference type="ARBA" id="ARBA00022989"/>
    </source>
</evidence>
<dbReference type="AlphaFoldDB" id="A0A917W1D5"/>
<dbReference type="PANTHER" id="PTHR24221:SF646">
    <property type="entry name" value="HAEMOLYSIN SECRETION ATP-BINDING PROTEIN"/>
    <property type="match status" value="1"/>
</dbReference>
<dbReference type="SMART" id="SM00382">
    <property type="entry name" value="AAA"/>
    <property type="match status" value="1"/>
</dbReference>
<evidence type="ECO:0000256" key="4">
    <source>
        <dbReference type="ARBA" id="ARBA00022840"/>
    </source>
</evidence>
<proteinExistence type="predicted"/>
<reference evidence="9" key="1">
    <citation type="journal article" date="2014" name="Int. J. Syst. Evol. Microbiol.">
        <title>Complete genome sequence of Corynebacterium casei LMG S-19264T (=DSM 44701T), isolated from a smear-ripened cheese.</title>
        <authorList>
            <consortium name="US DOE Joint Genome Institute (JGI-PGF)"/>
            <person name="Walter F."/>
            <person name="Albersmeier A."/>
            <person name="Kalinowski J."/>
            <person name="Ruckert C."/>
        </authorList>
    </citation>
    <scope>NUCLEOTIDE SEQUENCE</scope>
    <source>
        <strain evidence="9">CGMCC 4.7306</strain>
    </source>
</reference>
<dbReference type="PROSITE" id="PS50893">
    <property type="entry name" value="ABC_TRANSPORTER_2"/>
    <property type="match status" value="1"/>
</dbReference>
<dbReference type="GO" id="GO:0034040">
    <property type="term" value="F:ATPase-coupled lipid transmembrane transporter activity"/>
    <property type="evidence" value="ECO:0007669"/>
    <property type="project" value="TreeGrafter"/>
</dbReference>
<dbReference type="InterPro" id="IPR027417">
    <property type="entry name" value="P-loop_NTPase"/>
</dbReference>
<keyword evidence="5 7" id="KW-1133">Transmembrane helix</keyword>
<feature type="transmembrane region" description="Helical" evidence="7">
    <location>
        <begin position="28"/>
        <end position="52"/>
    </location>
</feature>
<evidence type="ECO:0000256" key="2">
    <source>
        <dbReference type="ARBA" id="ARBA00022692"/>
    </source>
</evidence>
<protein>
    <submittedName>
        <fullName evidence="9">Multidrug ABC transporter permease</fullName>
    </submittedName>
</protein>
<name>A0A917W1D5_9ACTN</name>
<dbReference type="Pfam" id="PF00005">
    <property type="entry name" value="ABC_tran"/>
    <property type="match status" value="1"/>
</dbReference>
<evidence type="ECO:0000256" key="7">
    <source>
        <dbReference type="SAM" id="Phobius"/>
    </source>
</evidence>
<keyword evidence="3" id="KW-0547">Nucleotide-binding</keyword>
<dbReference type="InterPro" id="IPR003593">
    <property type="entry name" value="AAA+_ATPase"/>
</dbReference>
<dbReference type="GO" id="GO:0005524">
    <property type="term" value="F:ATP binding"/>
    <property type="evidence" value="ECO:0007669"/>
    <property type="project" value="UniProtKB-KW"/>
</dbReference>
<dbReference type="RefSeq" id="WP_188893629.1">
    <property type="nucleotide sequence ID" value="NZ_BMMZ01000001.1"/>
</dbReference>
<dbReference type="SUPFAM" id="SSF52540">
    <property type="entry name" value="P-loop containing nucleoside triphosphate hydrolases"/>
    <property type="match status" value="1"/>
</dbReference>
<comment type="subcellular location">
    <subcellularLocation>
        <location evidence="1">Cell membrane</location>
        <topology evidence="1">Multi-pass membrane protein</topology>
    </subcellularLocation>
</comment>
<dbReference type="Gene3D" id="3.40.50.300">
    <property type="entry name" value="P-loop containing nucleotide triphosphate hydrolases"/>
    <property type="match status" value="1"/>
</dbReference>
<evidence type="ECO:0000313" key="9">
    <source>
        <dbReference type="EMBL" id="GGL50314.1"/>
    </source>
</evidence>
<feature type="domain" description="ABC transporter" evidence="8">
    <location>
        <begin position="359"/>
        <end position="603"/>
    </location>
</feature>
<evidence type="ECO:0000259" key="8">
    <source>
        <dbReference type="PROSITE" id="PS50893"/>
    </source>
</evidence>
<dbReference type="InterPro" id="IPR017871">
    <property type="entry name" value="ABC_transporter-like_CS"/>
</dbReference>
<reference evidence="9" key="2">
    <citation type="submission" date="2020-09" db="EMBL/GenBank/DDBJ databases">
        <authorList>
            <person name="Sun Q."/>
            <person name="Zhou Y."/>
        </authorList>
    </citation>
    <scope>NUCLEOTIDE SEQUENCE</scope>
    <source>
        <strain evidence="9">CGMCC 4.7306</strain>
    </source>
</reference>
<dbReference type="GO" id="GO:0005886">
    <property type="term" value="C:plasma membrane"/>
    <property type="evidence" value="ECO:0007669"/>
    <property type="project" value="UniProtKB-SubCell"/>
</dbReference>
<evidence type="ECO:0000256" key="1">
    <source>
        <dbReference type="ARBA" id="ARBA00004651"/>
    </source>
</evidence>
<dbReference type="GO" id="GO:0016887">
    <property type="term" value="F:ATP hydrolysis activity"/>
    <property type="evidence" value="ECO:0007669"/>
    <property type="project" value="InterPro"/>
</dbReference>
<evidence type="ECO:0000313" key="10">
    <source>
        <dbReference type="Proteomes" id="UP000613840"/>
    </source>
</evidence>
<accession>A0A917W1D5</accession>
<dbReference type="InterPro" id="IPR003439">
    <property type="entry name" value="ABC_transporter-like_ATP-bd"/>
</dbReference>
<evidence type="ECO:0000256" key="3">
    <source>
        <dbReference type="ARBA" id="ARBA00022741"/>
    </source>
</evidence>
<dbReference type="PROSITE" id="PS00211">
    <property type="entry name" value="ABC_TRANSPORTER_1"/>
    <property type="match status" value="1"/>
</dbReference>
<sequence length="613" mass="65291">MPGNSAVPGNSLVARSRLLLHVRMLTHVAPGLSAIAGTLAILRSAAVIVAMISSGRLVGALSVTRVEPARAWQWLAVCSISFVLGAVFSAISRGVEELISARYLSGYQDLLLDTAVTPNTVERLQSDAGATALDQAAGALQHWLFLRGVGGVWGMIAHRVAGFGALIIVAGWRWWIGLPLLAGWLVMSRASARWRSIVFDDTEQKAVPLRHRADYLSRLLAGRSAAKEIRLFGLADWLLGSYRELWRTAMRMVAGRRGDGARRMALPMLVLLLLNAIAFAVLITDAAHDRVSVASLTILVQAVLGMSALGRQDDDETSTGRTATELSRLVAFRSTLGLPFPVCAAERPIPVRASGAARIEIRGLRFGYPGGAPVLDGVDLVVEPGECLAVVGVNGAGKSTLLSLICGLWRPDAGTITIDGRDPITDPAVRQRIAPIFQSFLRLPLSAADNITAGNAWRSGTSWQQAAAISGADQVIAELPAGAATPLSGQFTGGTELSGGQWQRVALARAIAAIDAGAGILALDEPSAALDVRAEVALFDSVLRHRDRTTTLLITHRLSSVRYADRIVVLGSPDEDGGARVIEHGRHDELIGLNGRYAEMFRLQASRFGQVTR</sequence>
<feature type="transmembrane region" description="Helical" evidence="7">
    <location>
        <begin position="265"/>
        <end position="284"/>
    </location>
</feature>
<gene>
    <name evidence="9" type="ORF">GCM10011575_05710</name>
</gene>
<dbReference type="PANTHER" id="PTHR24221">
    <property type="entry name" value="ATP-BINDING CASSETTE SUB-FAMILY B"/>
    <property type="match status" value="1"/>
</dbReference>
<feature type="transmembrane region" description="Helical" evidence="7">
    <location>
        <begin position="72"/>
        <end position="91"/>
    </location>
</feature>
<dbReference type="EMBL" id="BMMZ01000001">
    <property type="protein sequence ID" value="GGL50314.1"/>
    <property type="molecule type" value="Genomic_DNA"/>
</dbReference>
<keyword evidence="10" id="KW-1185">Reference proteome</keyword>
<keyword evidence="2 7" id="KW-0812">Transmembrane</keyword>
<dbReference type="InterPro" id="IPR039421">
    <property type="entry name" value="Type_1_exporter"/>
</dbReference>
<organism evidence="9 10">
    <name type="scientific">Microlunatus endophyticus</name>
    <dbReference type="NCBI Taxonomy" id="1716077"/>
    <lineage>
        <taxon>Bacteria</taxon>
        <taxon>Bacillati</taxon>
        <taxon>Actinomycetota</taxon>
        <taxon>Actinomycetes</taxon>
        <taxon>Propionibacteriales</taxon>
        <taxon>Propionibacteriaceae</taxon>
        <taxon>Microlunatus</taxon>
    </lineage>
</organism>
<dbReference type="SUPFAM" id="SSF90123">
    <property type="entry name" value="ABC transporter transmembrane region"/>
    <property type="match status" value="1"/>
</dbReference>
<comment type="caution">
    <text evidence="9">The sequence shown here is derived from an EMBL/GenBank/DDBJ whole genome shotgun (WGS) entry which is preliminary data.</text>
</comment>